<dbReference type="EMBL" id="HE573020">
    <property type="protein sequence ID" value="CCC47460.1"/>
    <property type="molecule type" value="Genomic_DNA"/>
</dbReference>
<keyword evidence="1" id="KW-0812">Transmembrane</keyword>
<proteinExistence type="predicted"/>
<keyword evidence="1" id="KW-1133">Transmembrane helix</keyword>
<reference evidence="2" key="1">
    <citation type="journal article" date="2012" name="Proc. Natl. Acad. Sci. U.S.A.">
        <title>Antigenic diversity is generated by distinct evolutionary mechanisms in African trypanosome species.</title>
        <authorList>
            <person name="Jackson A.P."/>
            <person name="Berry A."/>
            <person name="Aslett M."/>
            <person name="Allison H.C."/>
            <person name="Burton P."/>
            <person name="Vavrova-Anderson J."/>
            <person name="Brown R."/>
            <person name="Browne H."/>
            <person name="Corton N."/>
            <person name="Hauser H."/>
            <person name="Gamble J."/>
            <person name="Gilderthorp R."/>
            <person name="Marcello L."/>
            <person name="McQuillan J."/>
            <person name="Otto T.D."/>
            <person name="Quail M.A."/>
            <person name="Sanders M.J."/>
            <person name="van Tonder A."/>
            <person name="Ginger M.L."/>
            <person name="Field M.C."/>
            <person name="Barry J.D."/>
            <person name="Hertz-Fowler C."/>
            <person name="Berriman M."/>
        </authorList>
    </citation>
    <scope>NUCLEOTIDE SEQUENCE</scope>
    <source>
        <strain evidence="2">Y486</strain>
    </source>
</reference>
<dbReference type="OMA" id="MVSSPNC"/>
<dbReference type="AlphaFoldDB" id="G0TU26"/>
<protein>
    <submittedName>
        <fullName evidence="2">Uncharacterized protein</fullName>
    </submittedName>
</protein>
<name>G0TU26_TRYVY</name>
<sequence>MQRLYEVYLDQEAQVVARYTAAGLGGKNRDFLTGLYALNLANAPKSASGIETTKGTPERLGSLAGVLGDPLCCVSCRLKTQVTDRTIIYHLTTRYRVAKSTEGRFCFIFPISACVGAVASFSVRINSKVLMWELIQAVVPASGGPPTFLPMGSNVPASQMSDKQRRSEETVVYAFSPTASDSLGKLSDVGDEILLQVQWSTKEIRRGTAPPSLLVTYSFACAPRLPEELLCHTAFQKSVQMVCSVSPRGATQALDWKGTGGRCTVRLVPGGAVPALCREDELVVFTFFFENPLDIEHRYITFAVISVIFVVALTVWFLLTKDLEF</sequence>
<dbReference type="VEuPathDB" id="TriTrypDB:TvY486_0401260"/>
<evidence type="ECO:0000256" key="1">
    <source>
        <dbReference type="SAM" id="Phobius"/>
    </source>
</evidence>
<gene>
    <name evidence="2" type="ORF">TVY486_0401260</name>
</gene>
<keyword evidence="1" id="KW-0472">Membrane</keyword>
<evidence type="ECO:0000313" key="2">
    <source>
        <dbReference type="EMBL" id="CCC47460.1"/>
    </source>
</evidence>
<accession>G0TU26</accession>
<organism evidence="2">
    <name type="scientific">Trypanosoma vivax (strain Y486)</name>
    <dbReference type="NCBI Taxonomy" id="1055687"/>
    <lineage>
        <taxon>Eukaryota</taxon>
        <taxon>Discoba</taxon>
        <taxon>Euglenozoa</taxon>
        <taxon>Kinetoplastea</taxon>
        <taxon>Metakinetoplastina</taxon>
        <taxon>Trypanosomatida</taxon>
        <taxon>Trypanosomatidae</taxon>
        <taxon>Trypanosoma</taxon>
        <taxon>Duttonella</taxon>
    </lineage>
</organism>
<feature type="transmembrane region" description="Helical" evidence="1">
    <location>
        <begin position="299"/>
        <end position="319"/>
    </location>
</feature>